<keyword evidence="2" id="KW-1185">Reference proteome</keyword>
<accession>A0AC61MRY7</accession>
<dbReference type="EMBL" id="CP066744">
    <property type="protein sequence ID" value="QQK07634.1"/>
    <property type="molecule type" value="Genomic_DNA"/>
</dbReference>
<proteinExistence type="predicted"/>
<evidence type="ECO:0000313" key="1">
    <source>
        <dbReference type="EMBL" id="QQK07634.1"/>
    </source>
</evidence>
<gene>
    <name evidence="1" type="ORF">JFY71_10115</name>
</gene>
<reference evidence="1 2" key="1">
    <citation type="journal article" date="2022" name="Int. J. Syst. Evol. Microbiol.">
        <title>Miniphocaeibacter halophilus sp. nov., an ammonium-tolerant acetate-producing bacterium isolated from a biogas system.</title>
        <authorList>
            <person name="Schnurer A."/>
            <person name="Singh A."/>
            <person name="Bi S."/>
            <person name="Qiao W."/>
            <person name="Westerholm M."/>
        </authorList>
    </citation>
    <scope>NUCLEOTIDE SEQUENCE [LARGE SCALE GENOMIC DNA]</scope>
    <source>
        <strain evidence="1 2">AMB_01</strain>
    </source>
</reference>
<protein>
    <submittedName>
        <fullName evidence="1">Ribosome maturation factor RimP</fullName>
    </submittedName>
</protein>
<sequence length="154" mass="17912">MMNKKNLLDLCWKEFEPIVNNLGYILDDIEYVKEPKGNILRVYIDKDQGTINIDDCEKSSKLISDKLDEIDPIDEQYYLEVSSPGIDRPFKNNRDYSKNIGNLVIVKFYAPINGEKEITGKLIDFNDESIAIERKDKVTNFDRKKIATIRLSLF</sequence>
<dbReference type="Proteomes" id="UP000595814">
    <property type="component" value="Chromosome"/>
</dbReference>
<organism evidence="1 2">
    <name type="scientific">Miniphocaeibacter halophilus</name>
    <dbReference type="NCBI Taxonomy" id="2931922"/>
    <lineage>
        <taxon>Bacteria</taxon>
        <taxon>Bacillati</taxon>
        <taxon>Bacillota</taxon>
        <taxon>Tissierellia</taxon>
        <taxon>Tissierellales</taxon>
        <taxon>Peptoniphilaceae</taxon>
        <taxon>Miniphocaeibacter</taxon>
    </lineage>
</organism>
<name>A0AC61MRY7_9FIRM</name>
<evidence type="ECO:0000313" key="2">
    <source>
        <dbReference type="Proteomes" id="UP000595814"/>
    </source>
</evidence>